<evidence type="ECO:0000313" key="2">
    <source>
        <dbReference type="EMBL" id="MFC4306462.1"/>
    </source>
</evidence>
<dbReference type="Proteomes" id="UP001595755">
    <property type="component" value="Unassembled WGS sequence"/>
</dbReference>
<gene>
    <name evidence="2" type="ORF">ACFO1S_23865</name>
</gene>
<keyword evidence="1" id="KW-0472">Membrane</keyword>
<feature type="transmembrane region" description="Helical" evidence="1">
    <location>
        <begin position="6"/>
        <end position="22"/>
    </location>
</feature>
<reference evidence="3" key="1">
    <citation type="journal article" date="2019" name="Int. J. Syst. Evol. Microbiol.">
        <title>The Global Catalogue of Microorganisms (GCM) 10K type strain sequencing project: providing services to taxonomists for standard genome sequencing and annotation.</title>
        <authorList>
            <consortium name="The Broad Institute Genomics Platform"/>
            <consortium name="The Broad Institute Genome Sequencing Center for Infectious Disease"/>
            <person name="Wu L."/>
            <person name="Ma J."/>
        </authorList>
    </citation>
    <scope>NUCLEOTIDE SEQUENCE [LARGE SCALE GENOMIC DNA]</scope>
    <source>
        <strain evidence="3">CGMCC 4.1641</strain>
    </source>
</reference>
<organism evidence="2 3">
    <name type="scientific">Cohnella boryungensis</name>
    <dbReference type="NCBI Taxonomy" id="768479"/>
    <lineage>
        <taxon>Bacteria</taxon>
        <taxon>Bacillati</taxon>
        <taxon>Bacillota</taxon>
        <taxon>Bacilli</taxon>
        <taxon>Bacillales</taxon>
        <taxon>Paenibacillaceae</taxon>
        <taxon>Cohnella</taxon>
    </lineage>
</organism>
<accession>A0ABV8SHV0</accession>
<protein>
    <recommendedName>
        <fullName evidence="4">DUF2304 domain-containing protein</fullName>
    </recommendedName>
</protein>
<evidence type="ECO:0008006" key="4">
    <source>
        <dbReference type="Google" id="ProtNLM"/>
    </source>
</evidence>
<comment type="caution">
    <text evidence="2">The sequence shown here is derived from an EMBL/GenBank/DDBJ whole genome shotgun (WGS) entry which is preliminary data.</text>
</comment>
<name>A0ABV8SHV0_9BACL</name>
<sequence length="98" mass="11398">MEMIIIVVIVATYITLSQISYFQNYKNHLNRITVFAIVIWFLALIVLGIISGRANTNFQNLKEDYPIYLIVFITAVTIQLLFSRISKDKNENKDNKLK</sequence>
<evidence type="ECO:0000256" key="1">
    <source>
        <dbReference type="SAM" id="Phobius"/>
    </source>
</evidence>
<keyword evidence="3" id="KW-1185">Reference proteome</keyword>
<feature type="transmembrane region" description="Helical" evidence="1">
    <location>
        <begin position="34"/>
        <end position="53"/>
    </location>
</feature>
<evidence type="ECO:0000313" key="3">
    <source>
        <dbReference type="Proteomes" id="UP001595755"/>
    </source>
</evidence>
<dbReference type="EMBL" id="JBHSED010000065">
    <property type="protein sequence ID" value="MFC4306462.1"/>
    <property type="molecule type" value="Genomic_DNA"/>
</dbReference>
<keyword evidence="1" id="KW-1133">Transmembrane helix</keyword>
<proteinExistence type="predicted"/>
<keyword evidence="1" id="KW-0812">Transmembrane</keyword>
<feature type="transmembrane region" description="Helical" evidence="1">
    <location>
        <begin position="65"/>
        <end position="83"/>
    </location>
</feature>
<dbReference type="RefSeq" id="WP_204602569.1">
    <property type="nucleotide sequence ID" value="NZ_JBHSED010000065.1"/>
</dbReference>